<evidence type="ECO:0000259" key="1">
    <source>
        <dbReference type="Pfam" id="PF04149"/>
    </source>
</evidence>
<proteinExistence type="predicted"/>
<dbReference type="EMBL" id="VCKW01000090">
    <property type="protein sequence ID" value="TMQ98971.1"/>
    <property type="molecule type" value="Genomic_DNA"/>
</dbReference>
<dbReference type="Pfam" id="PF04149">
    <property type="entry name" value="DUF397"/>
    <property type="match status" value="1"/>
</dbReference>
<keyword evidence="3" id="KW-1185">Reference proteome</keyword>
<evidence type="ECO:0000313" key="2">
    <source>
        <dbReference type="EMBL" id="TMQ98971.1"/>
    </source>
</evidence>
<protein>
    <submittedName>
        <fullName evidence="2">DUF397 domain-containing protein</fullName>
    </submittedName>
</protein>
<organism evidence="2 3">
    <name type="scientific">Actinomadura soli</name>
    <dbReference type="NCBI Taxonomy" id="2508997"/>
    <lineage>
        <taxon>Bacteria</taxon>
        <taxon>Bacillati</taxon>
        <taxon>Actinomycetota</taxon>
        <taxon>Actinomycetes</taxon>
        <taxon>Streptosporangiales</taxon>
        <taxon>Thermomonosporaceae</taxon>
        <taxon>Actinomadura</taxon>
    </lineage>
</organism>
<evidence type="ECO:0000313" key="3">
    <source>
        <dbReference type="Proteomes" id="UP000309174"/>
    </source>
</evidence>
<dbReference type="OrthoDB" id="5193787at2"/>
<dbReference type="Proteomes" id="UP000309174">
    <property type="component" value="Unassembled WGS sequence"/>
</dbReference>
<dbReference type="InterPro" id="IPR007278">
    <property type="entry name" value="DUF397"/>
</dbReference>
<gene>
    <name evidence="2" type="ORF">ETD83_18815</name>
</gene>
<accession>A0A5C4JAQ7</accession>
<dbReference type="AlphaFoldDB" id="A0A5C4JAQ7"/>
<sequence length="80" mass="8949">MAGYPGKHPGRPRLIVMNTQFFAWRKSRYSAPDGHCVEAGQASGGTIGVRDTKFHGNGPTLEFTRDEWRSLLRKIRADCS</sequence>
<comment type="caution">
    <text evidence="2">The sequence shown here is derived from an EMBL/GenBank/DDBJ whole genome shotgun (WGS) entry which is preliminary data.</text>
</comment>
<reference evidence="2 3" key="1">
    <citation type="submission" date="2019-05" db="EMBL/GenBank/DDBJ databases">
        <title>Draft genome sequence of Actinomadura sp. 14C53.</title>
        <authorList>
            <person name="Saricaoglu S."/>
            <person name="Isik K."/>
        </authorList>
    </citation>
    <scope>NUCLEOTIDE SEQUENCE [LARGE SCALE GENOMIC DNA]</scope>
    <source>
        <strain evidence="2 3">14C53</strain>
    </source>
</reference>
<feature type="domain" description="DUF397" evidence="1">
    <location>
        <begin position="23"/>
        <end position="76"/>
    </location>
</feature>
<name>A0A5C4JAQ7_9ACTN</name>